<dbReference type="EMBL" id="JBEDUW010000006">
    <property type="protein sequence ID" value="KAK9919692.1"/>
    <property type="molecule type" value="Genomic_DNA"/>
</dbReference>
<evidence type="ECO:0000256" key="6">
    <source>
        <dbReference type="SAM" id="MobiDB-lite"/>
    </source>
</evidence>
<dbReference type="AlphaFoldDB" id="A0AAW1W5D1"/>
<evidence type="ECO:0000313" key="7">
    <source>
        <dbReference type="EMBL" id="KAK9919692.1"/>
    </source>
</evidence>
<evidence type="ECO:0000256" key="3">
    <source>
        <dbReference type="ARBA" id="ARBA00022782"/>
    </source>
</evidence>
<keyword evidence="3 5" id="KW-0221">Differentiation</keyword>
<organism evidence="7 8">
    <name type="scientific">Rubus argutus</name>
    <name type="common">Southern blackberry</name>
    <dbReference type="NCBI Taxonomy" id="59490"/>
    <lineage>
        <taxon>Eukaryota</taxon>
        <taxon>Viridiplantae</taxon>
        <taxon>Streptophyta</taxon>
        <taxon>Embryophyta</taxon>
        <taxon>Tracheophyta</taxon>
        <taxon>Spermatophyta</taxon>
        <taxon>Magnoliopsida</taxon>
        <taxon>eudicotyledons</taxon>
        <taxon>Gunneridae</taxon>
        <taxon>Pentapetalae</taxon>
        <taxon>rosids</taxon>
        <taxon>fabids</taxon>
        <taxon>Rosales</taxon>
        <taxon>Rosaceae</taxon>
        <taxon>Rosoideae</taxon>
        <taxon>Rosoideae incertae sedis</taxon>
        <taxon>Rubus</taxon>
    </lineage>
</organism>
<sequence length="230" mass="26078">MTEQLEPTLAANNMIIPSCVSDQPNINTDGRSLQLSMNEQSKKVDLVGSQMSALLNADEIVKLLGIISQHKQTLQLFQTLGFEDKIPDIIRNLIERKQLIEAVRFICTFKLNDKFPPAPLLIEFVEDAKKYCSEIFSKVKSHDEKEKVVDDRIADLRAVIECIEDHDLESQYPSIDILMDIQGLGKLKDTGKLVLFLPSNVEKQEQRKGKKRSSSSVSPAPHTYQLRKRT</sequence>
<name>A0AAW1W5D1_RUBAR</name>
<feature type="region of interest" description="Disordered" evidence="6">
    <location>
        <begin position="202"/>
        <end position="230"/>
    </location>
</feature>
<evidence type="ECO:0000313" key="8">
    <source>
        <dbReference type="Proteomes" id="UP001457282"/>
    </source>
</evidence>
<keyword evidence="2 5" id="KW-0217">Developmental protein</keyword>
<proteinExistence type="inferred from homology"/>
<comment type="caution">
    <text evidence="7">The sequence shown here is derived from an EMBL/GenBank/DDBJ whole genome shotgun (WGS) entry which is preliminary data.</text>
</comment>
<evidence type="ECO:0000256" key="4">
    <source>
        <dbReference type="ARBA" id="ARBA00023089"/>
    </source>
</evidence>
<dbReference type="InterPro" id="IPR012474">
    <property type="entry name" value="Frigida"/>
</dbReference>
<evidence type="ECO:0000256" key="1">
    <source>
        <dbReference type="ARBA" id="ARBA00008956"/>
    </source>
</evidence>
<comment type="similarity">
    <text evidence="1 5">Belongs to the Frigida family.</text>
</comment>
<evidence type="ECO:0000256" key="2">
    <source>
        <dbReference type="ARBA" id="ARBA00022473"/>
    </source>
</evidence>
<dbReference type="PANTHER" id="PTHR31791">
    <property type="entry name" value="FRIGIDA-LIKE PROTEIN 3-RELATED"/>
    <property type="match status" value="1"/>
</dbReference>
<protein>
    <recommendedName>
        <fullName evidence="5">FRIGIDA-like protein</fullName>
    </recommendedName>
</protein>
<dbReference type="GO" id="GO:0030154">
    <property type="term" value="P:cell differentiation"/>
    <property type="evidence" value="ECO:0007669"/>
    <property type="project" value="UniProtKB-KW"/>
</dbReference>
<reference evidence="7 8" key="1">
    <citation type="journal article" date="2023" name="G3 (Bethesda)">
        <title>A chromosome-length genome assembly and annotation of blackberry (Rubus argutus, cv. 'Hillquist').</title>
        <authorList>
            <person name="Bruna T."/>
            <person name="Aryal R."/>
            <person name="Dudchenko O."/>
            <person name="Sargent D.J."/>
            <person name="Mead D."/>
            <person name="Buti M."/>
            <person name="Cavallini A."/>
            <person name="Hytonen T."/>
            <person name="Andres J."/>
            <person name="Pham M."/>
            <person name="Weisz D."/>
            <person name="Mascagni F."/>
            <person name="Usai G."/>
            <person name="Natali L."/>
            <person name="Bassil N."/>
            <person name="Fernandez G.E."/>
            <person name="Lomsadze A."/>
            <person name="Armour M."/>
            <person name="Olukolu B."/>
            <person name="Poorten T."/>
            <person name="Britton C."/>
            <person name="Davik J."/>
            <person name="Ashrafi H."/>
            <person name="Aiden E.L."/>
            <person name="Borodovsky M."/>
            <person name="Worthington M."/>
        </authorList>
    </citation>
    <scope>NUCLEOTIDE SEQUENCE [LARGE SCALE GENOMIC DNA]</scope>
    <source>
        <strain evidence="7">PI 553951</strain>
    </source>
</reference>
<gene>
    <name evidence="7" type="ORF">M0R45_028274</name>
</gene>
<accession>A0AAW1W5D1</accession>
<dbReference type="Pfam" id="PF07899">
    <property type="entry name" value="Frigida"/>
    <property type="match status" value="1"/>
</dbReference>
<dbReference type="PANTHER" id="PTHR31791:SF70">
    <property type="entry name" value="FRIGIDA-LIKE PROTEIN"/>
    <property type="match status" value="1"/>
</dbReference>
<dbReference type="GO" id="GO:0009908">
    <property type="term" value="P:flower development"/>
    <property type="evidence" value="ECO:0007669"/>
    <property type="project" value="UniProtKB-KW"/>
</dbReference>
<evidence type="ECO:0000256" key="5">
    <source>
        <dbReference type="RuleBase" id="RU364012"/>
    </source>
</evidence>
<keyword evidence="4 5" id="KW-0287">Flowering</keyword>
<keyword evidence="8" id="KW-1185">Reference proteome</keyword>
<dbReference type="Proteomes" id="UP001457282">
    <property type="component" value="Unassembled WGS sequence"/>
</dbReference>